<dbReference type="AlphaFoldDB" id="A0A4S2MG83"/>
<gene>
    <name evidence="1" type="ORF">CRM22_000236</name>
</gene>
<accession>A0A4S2MG83</accession>
<proteinExistence type="predicted"/>
<evidence type="ECO:0000313" key="2">
    <source>
        <dbReference type="Proteomes" id="UP000308267"/>
    </source>
</evidence>
<protein>
    <submittedName>
        <fullName evidence="1">Uncharacterized protein</fullName>
    </submittedName>
</protein>
<name>A0A4S2MG83_OPIFE</name>
<dbReference type="EMBL" id="SJOL01000429">
    <property type="protein sequence ID" value="TGZ75673.1"/>
    <property type="molecule type" value="Genomic_DNA"/>
</dbReference>
<dbReference type="Proteomes" id="UP000308267">
    <property type="component" value="Unassembled WGS sequence"/>
</dbReference>
<reference evidence="1 2" key="1">
    <citation type="journal article" date="2019" name="BMC Genomics">
        <title>New insights from Opisthorchis felineus genome: update on genomics of the epidemiologically important liver flukes.</title>
        <authorList>
            <person name="Ershov N.I."/>
            <person name="Mordvinov V.A."/>
            <person name="Prokhortchouk E.B."/>
            <person name="Pakharukova M.Y."/>
            <person name="Gunbin K.V."/>
            <person name="Ustyantsev K."/>
            <person name="Genaev M.A."/>
            <person name="Blinov A.G."/>
            <person name="Mazur A."/>
            <person name="Boulygina E."/>
            <person name="Tsygankova S."/>
            <person name="Khrameeva E."/>
            <person name="Chekanov N."/>
            <person name="Fan G."/>
            <person name="Xiao A."/>
            <person name="Zhang H."/>
            <person name="Xu X."/>
            <person name="Yang H."/>
            <person name="Solovyev V."/>
            <person name="Lee S.M."/>
            <person name="Liu X."/>
            <person name="Afonnikov D.A."/>
            <person name="Skryabin K.G."/>
        </authorList>
    </citation>
    <scope>NUCLEOTIDE SEQUENCE [LARGE SCALE GENOMIC DNA]</scope>
    <source>
        <strain evidence="1">AK-0245</strain>
        <tissue evidence="1">Whole organism</tissue>
    </source>
</reference>
<organism evidence="1 2">
    <name type="scientific">Opisthorchis felineus</name>
    <dbReference type="NCBI Taxonomy" id="147828"/>
    <lineage>
        <taxon>Eukaryota</taxon>
        <taxon>Metazoa</taxon>
        <taxon>Spiralia</taxon>
        <taxon>Lophotrochozoa</taxon>
        <taxon>Platyhelminthes</taxon>
        <taxon>Trematoda</taxon>
        <taxon>Digenea</taxon>
        <taxon>Opisthorchiida</taxon>
        <taxon>Opisthorchiata</taxon>
        <taxon>Opisthorchiidae</taxon>
        <taxon>Opisthorchis</taxon>
    </lineage>
</organism>
<comment type="caution">
    <text evidence="1">The sequence shown here is derived from an EMBL/GenBank/DDBJ whole genome shotgun (WGS) entry which is preliminary data.</text>
</comment>
<sequence>MNAAHEVKTTLQPKKWHPKVVKIKSTLGFSMSASTLLGGGYQQENEWNSANGNKFTQLNKSSLVAAIFSFHRWIKGNLTAAELRTGDATLIVKQINSNLINSQLKHQYCDTLPGILSYLLLFTDVHKIRTAMPRQQHSG</sequence>
<keyword evidence="2" id="KW-1185">Reference proteome</keyword>
<evidence type="ECO:0000313" key="1">
    <source>
        <dbReference type="EMBL" id="TGZ75673.1"/>
    </source>
</evidence>